<evidence type="ECO:0000256" key="7">
    <source>
        <dbReference type="SAM" id="Phobius"/>
    </source>
</evidence>
<evidence type="ECO:0000259" key="8">
    <source>
        <dbReference type="Pfam" id="PF01895"/>
    </source>
</evidence>
<feature type="transmembrane region" description="Helical" evidence="7">
    <location>
        <begin position="65"/>
        <end position="87"/>
    </location>
</feature>
<dbReference type="InterPro" id="IPR038078">
    <property type="entry name" value="PhoU-like_sf"/>
</dbReference>
<evidence type="ECO:0000256" key="5">
    <source>
        <dbReference type="ARBA" id="ARBA00023136"/>
    </source>
</evidence>
<dbReference type="EMBL" id="CABPSR010000001">
    <property type="protein sequence ID" value="VVE75655.1"/>
    <property type="molecule type" value="Genomic_DNA"/>
</dbReference>
<dbReference type="PANTHER" id="PTHR10010">
    <property type="entry name" value="SOLUTE CARRIER FAMILY 34 SODIUM PHOSPHATE , MEMBER 2-RELATED"/>
    <property type="match status" value="1"/>
</dbReference>
<dbReference type="InterPro" id="IPR004633">
    <property type="entry name" value="NaPi_cotrn-rel/YqeW-like"/>
</dbReference>
<feature type="domain" description="PhoU" evidence="8">
    <location>
        <begin position="340"/>
        <end position="423"/>
    </location>
</feature>
<feature type="compositionally biased region" description="Basic and acidic residues" evidence="6">
    <location>
        <begin position="544"/>
        <end position="570"/>
    </location>
</feature>
<feature type="transmembrane region" description="Helical" evidence="7">
    <location>
        <begin position="238"/>
        <end position="257"/>
    </location>
</feature>
<feature type="transmembrane region" description="Helical" evidence="7">
    <location>
        <begin position="41"/>
        <end position="58"/>
    </location>
</feature>
<evidence type="ECO:0000256" key="2">
    <source>
        <dbReference type="ARBA" id="ARBA00022475"/>
    </source>
</evidence>
<dbReference type="Proteomes" id="UP000335538">
    <property type="component" value="Unassembled WGS sequence"/>
</dbReference>
<keyword evidence="2" id="KW-1003">Cell membrane</keyword>
<dbReference type="GO" id="GO:0044341">
    <property type="term" value="P:sodium-dependent phosphate transport"/>
    <property type="evidence" value="ECO:0007669"/>
    <property type="project" value="InterPro"/>
</dbReference>
<feature type="transmembrane region" description="Helical" evidence="7">
    <location>
        <begin position="133"/>
        <end position="155"/>
    </location>
</feature>
<proteinExistence type="predicted"/>
<gene>
    <name evidence="9" type="ORF">PSP31121_00564</name>
</gene>
<keyword evidence="4 7" id="KW-1133">Transmembrane helix</keyword>
<evidence type="ECO:0000256" key="4">
    <source>
        <dbReference type="ARBA" id="ARBA00022989"/>
    </source>
</evidence>
<feature type="compositionally biased region" description="Low complexity" evidence="6">
    <location>
        <begin position="574"/>
        <end position="588"/>
    </location>
</feature>
<dbReference type="Gene3D" id="1.20.58.220">
    <property type="entry name" value="Phosphate transport system protein phou homolog 2, domain 2"/>
    <property type="match status" value="1"/>
</dbReference>
<protein>
    <submittedName>
        <fullName evidence="9">Membrane protein</fullName>
    </submittedName>
</protein>
<reference evidence="9 10" key="1">
    <citation type="submission" date="2019-08" db="EMBL/GenBank/DDBJ databases">
        <authorList>
            <person name="Peeters C."/>
        </authorList>
    </citation>
    <scope>NUCLEOTIDE SEQUENCE [LARGE SCALE GENOMIC DNA]</scope>
    <source>
        <strain evidence="9 10">LMG 31121</strain>
    </source>
</reference>
<feature type="compositionally biased region" description="Basic and acidic residues" evidence="6">
    <location>
        <begin position="589"/>
        <end position="601"/>
    </location>
</feature>
<comment type="subcellular location">
    <subcellularLocation>
        <location evidence="1">Cell membrane</location>
        <topology evidence="1">Multi-pass membrane protein</topology>
    </subcellularLocation>
</comment>
<evidence type="ECO:0000256" key="1">
    <source>
        <dbReference type="ARBA" id="ARBA00004651"/>
    </source>
</evidence>
<feature type="transmembrane region" description="Helical" evidence="7">
    <location>
        <begin position="99"/>
        <end position="121"/>
    </location>
</feature>
<feature type="region of interest" description="Disordered" evidence="6">
    <location>
        <begin position="540"/>
        <end position="611"/>
    </location>
</feature>
<evidence type="ECO:0000256" key="6">
    <source>
        <dbReference type="SAM" id="MobiDB-lite"/>
    </source>
</evidence>
<feature type="transmembrane region" description="Helical" evidence="7">
    <location>
        <begin position="175"/>
        <end position="196"/>
    </location>
</feature>
<accession>A0A5E5ASV4</accession>
<dbReference type="Pfam" id="PF02690">
    <property type="entry name" value="Na_Pi_cotrans"/>
    <property type="match status" value="2"/>
</dbReference>
<evidence type="ECO:0000313" key="9">
    <source>
        <dbReference type="EMBL" id="VVE75655.1"/>
    </source>
</evidence>
<dbReference type="GO" id="GO:0005436">
    <property type="term" value="F:sodium:phosphate symporter activity"/>
    <property type="evidence" value="ECO:0007669"/>
    <property type="project" value="InterPro"/>
</dbReference>
<keyword evidence="5 7" id="KW-0472">Membrane</keyword>
<dbReference type="RefSeq" id="WP_150808072.1">
    <property type="nucleotide sequence ID" value="NZ_CABPSR010000001.1"/>
</dbReference>
<dbReference type="SUPFAM" id="SSF109755">
    <property type="entry name" value="PhoU-like"/>
    <property type="match status" value="1"/>
</dbReference>
<dbReference type="InterPro" id="IPR003841">
    <property type="entry name" value="Na/Pi_transpt"/>
</dbReference>
<dbReference type="Pfam" id="PF01895">
    <property type="entry name" value="PhoU"/>
    <property type="match status" value="1"/>
</dbReference>
<dbReference type="GO" id="GO:0005886">
    <property type="term" value="C:plasma membrane"/>
    <property type="evidence" value="ECO:0007669"/>
    <property type="project" value="UniProtKB-SubCell"/>
</dbReference>
<name>A0A5E5ASV4_9BURK</name>
<organism evidence="9 10">
    <name type="scientific">Pandoraea sputorum</name>
    <dbReference type="NCBI Taxonomy" id="93222"/>
    <lineage>
        <taxon>Bacteria</taxon>
        <taxon>Pseudomonadati</taxon>
        <taxon>Pseudomonadota</taxon>
        <taxon>Betaproteobacteria</taxon>
        <taxon>Burkholderiales</taxon>
        <taxon>Burkholderiaceae</taxon>
        <taxon>Pandoraea</taxon>
    </lineage>
</organism>
<evidence type="ECO:0000256" key="3">
    <source>
        <dbReference type="ARBA" id="ARBA00022692"/>
    </source>
</evidence>
<dbReference type="NCBIfam" id="NF037997">
    <property type="entry name" value="Na_Pi_symport"/>
    <property type="match status" value="1"/>
</dbReference>
<keyword evidence="3 7" id="KW-0812">Transmembrane</keyword>
<dbReference type="AlphaFoldDB" id="A0A5E5ASV4"/>
<feature type="transmembrane region" description="Helical" evidence="7">
    <location>
        <begin position="208"/>
        <end position="226"/>
    </location>
</feature>
<dbReference type="InterPro" id="IPR026022">
    <property type="entry name" value="PhoU_dom"/>
</dbReference>
<sequence length="611" mass="66197">MLTLLNLLSGVAMLIWGTHIVRTGVLRVYGADLRRILSHSISNRFLAFAAGVLVTGLVQSSNATALIVSSFGAQGLIALAPALSIMLGADVGTALMARILTFDLHWLSPLLIFFGVIFFLSRKQTRAGQLGRVSIGLGLIILALQLIVGATTPMTEAAGVKVLFGSLTGDVMLDTLIGALFAMVSYSSLAAVLLTATLASSGVISLKVALCLVIGANLGSGMLAMLTSAGQNAAGRRVVFGSLIFKLIGCLIVLPFVDYAPMLVNWLSDAPAQAVVNFHVLYNLVRCLVCLAFTEPMARLCVRLLAEKPEADGVTRARHLDESALEMPSVALANATRETLRMGDLIEQMLNGLLYVIKSNDVARARETRRLDDDVDHLYTAVKMYLTRVSRENLSEQDSRRWTDIISLTINLEHAGDIIERMVVEVEEKKISHKLSFSEAGLQEICDMHARLVTNLQLGLSVFLNTDLRSAQRLMAEKESFRDLERAYSYTHLNRLAGQSVQSIETSSLHLDIISDMKRLNSLFCSTAYPVLDDAGALRKSRMRDKPKEAKDGKDGKDNKDMKTPKETKASKLAAFADVATAAAGAAPDSRDDNESSHDGPEPAGHPHPVR</sequence>
<dbReference type="PANTHER" id="PTHR10010:SF39">
    <property type="entry name" value="PHOU DOMAIN-CONTAINING PROTEIN"/>
    <property type="match status" value="1"/>
</dbReference>
<evidence type="ECO:0000313" key="10">
    <source>
        <dbReference type="Proteomes" id="UP000335538"/>
    </source>
</evidence>
<dbReference type="NCBIfam" id="TIGR01013">
    <property type="entry name" value="2a58"/>
    <property type="match status" value="1"/>
</dbReference>
<dbReference type="NCBIfam" id="TIGR00704">
    <property type="entry name" value="NaPi_cotrn_rel"/>
    <property type="match status" value="1"/>
</dbReference>